<dbReference type="AlphaFoldDB" id="W3WR70"/>
<protein>
    <recommendedName>
        <fullName evidence="5">Modin</fullName>
    </recommendedName>
</protein>
<keyword evidence="2" id="KW-1133">Transmembrane helix</keyword>
<keyword evidence="2" id="KW-0472">Membrane</keyword>
<dbReference type="GeneID" id="19276734"/>
<accession>W3WR70</accession>
<feature type="compositionally biased region" description="Pro residues" evidence="1">
    <location>
        <begin position="184"/>
        <end position="195"/>
    </location>
</feature>
<evidence type="ECO:0000313" key="3">
    <source>
        <dbReference type="EMBL" id="ETS76334.1"/>
    </source>
</evidence>
<feature type="compositionally biased region" description="Polar residues" evidence="1">
    <location>
        <begin position="559"/>
        <end position="591"/>
    </location>
</feature>
<name>W3WR70_PESFW</name>
<dbReference type="KEGG" id="pfy:PFICI_11721"/>
<reference evidence="4" key="1">
    <citation type="journal article" date="2015" name="BMC Genomics">
        <title>Genomic and transcriptomic analysis of the endophytic fungus Pestalotiopsis fici reveals its lifestyle and high potential for synthesis of natural products.</title>
        <authorList>
            <person name="Wang X."/>
            <person name="Zhang X."/>
            <person name="Liu L."/>
            <person name="Xiang M."/>
            <person name="Wang W."/>
            <person name="Sun X."/>
            <person name="Che Y."/>
            <person name="Guo L."/>
            <person name="Liu G."/>
            <person name="Guo L."/>
            <person name="Wang C."/>
            <person name="Yin W.B."/>
            <person name="Stadler M."/>
            <person name="Zhang X."/>
            <person name="Liu X."/>
        </authorList>
    </citation>
    <scope>NUCLEOTIDE SEQUENCE [LARGE SCALE GENOMIC DNA]</scope>
    <source>
        <strain evidence="4">W106-1 / CGMCC3.15140</strain>
    </source>
</reference>
<sequence>MSSNDQSSSSSEGGDDYVELIVAVVALVISVLAFAIAILQALQQYLATATGFSSCSEAVIGKWAKFARRHMIWTEFRFEVQFEVPVIFVARPKNTKGPLGDEAFAPIDARIVRMDGSPDNFEYTDSVEEFDIKKSKKSTRQAIHTADNEKATWYGLLMAVCRMETESREWQAKKSAERRSTIGPRPPPMNPTPPDAPHHHHSLVVCMQRKRRTWDSMPKDFAKPYATTTISHIIEIAAILGIHWRIFDVNNHRYRAQGNGFVIDGSSIQSLGITFNFQKQGPTWFQKNRVVPNYNIKKLCFGIVPTIFKQDRVVYADEAKGVESLQLEDPAAIANTLVVFGCNNRTVNYFRKNLDQSRHSHLFAVAFELLGMVGEMLHVKDTVFRVLPNPTGFHWDPSTFSLPRLLNKYIISLKLLHGRSSEESEHLNNIINWAENVPEFSLLRAQESTPDFFREDPPGASLIDNLSHLRDGVELCDDYLGKIEARSPSMVKQIVRVHIQEIMRILHEEKKETDQGSNSNAITIHDIDSASAEKESLLIDMYFDRIRPEVVRIVREQAPASSQNGASQDNSGSINVSGETTDPSLEPSNSGAEDVDEVWCTLVFRMLCWLQLHTFHKMDIQVSKSDVYGSRIPVYIV</sequence>
<feature type="compositionally biased region" description="Basic and acidic residues" evidence="1">
    <location>
        <begin position="168"/>
        <end position="180"/>
    </location>
</feature>
<dbReference type="InParanoid" id="W3WR70"/>
<dbReference type="Proteomes" id="UP000030651">
    <property type="component" value="Unassembled WGS sequence"/>
</dbReference>
<dbReference type="OrthoDB" id="5227693at2759"/>
<proteinExistence type="predicted"/>
<dbReference type="RefSeq" id="XP_007838493.1">
    <property type="nucleotide sequence ID" value="XM_007840302.1"/>
</dbReference>
<evidence type="ECO:0008006" key="5">
    <source>
        <dbReference type="Google" id="ProtNLM"/>
    </source>
</evidence>
<feature type="region of interest" description="Disordered" evidence="1">
    <location>
        <begin position="558"/>
        <end position="591"/>
    </location>
</feature>
<dbReference type="OMA" id="CSEAVIG"/>
<evidence type="ECO:0000313" key="4">
    <source>
        <dbReference type="Proteomes" id="UP000030651"/>
    </source>
</evidence>
<gene>
    <name evidence="3" type="ORF">PFICI_11721</name>
</gene>
<keyword evidence="2" id="KW-0812">Transmembrane</keyword>
<evidence type="ECO:0000256" key="1">
    <source>
        <dbReference type="SAM" id="MobiDB-lite"/>
    </source>
</evidence>
<dbReference type="eggNOG" id="ENOG502SXX6">
    <property type="taxonomic scope" value="Eukaryota"/>
</dbReference>
<keyword evidence="4" id="KW-1185">Reference proteome</keyword>
<dbReference type="EMBL" id="KI912117">
    <property type="protein sequence ID" value="ETS76334.1"/>
    <property type="molecule type" value="Genomic_DNA"/>
</dbReference>
<evidence type="ECO:0000256" key="2">
    <source>
        <dbReference type="SAM" id="Phobius"/>
    </source>
</evidence>
<feature type="region of interest" description="Disordered" evidence="1">
    <location>
        <begin position="168"/>
        <end position="199"/>
    </location>
</feature>
<feature type="transmembrane region" description="Helical" evidence="2">
    <location>
        <begin position="20"/>
        <end position="42"/>
    </location>
</feature>
<dbReference type="HOGENOM" id="CLU_009106_1_0_1"/>
<organism evidence="3 4">
    <name type="scientific">Pestalotiopsis fici (strain W106-1 / CGMCC3.15140)</name>
    <dbReference type="NCBI Taxonomy" id="1229662"/>
    <lineage>
        <taxon>Eukaryota</taxon>
        <taxon>Fungi</taxon>
        <taxon>Dikarya</taxon>
        <taxon>Ascomycota</taxon>
        <taxon>Pezizomycotina</taxon>
        <taxon>Sordariomycetes</taxon>
        <taxon>Xylariomycetidae</taxon>
        <taxon>Amphisphaeriales</taxon>
        <taxon>Sporocadaceae</taxon>
        <taxon>Pestalotiopsis</taxon>
    </lineage>
</organism>